<keyword evidence="21" id="KW-1185">Reference proteome</keyword>
<keyword evidence="9 15" id="KW-0472">Membrane</keyword>
<dbReference type="EnsemblMetazoa" id="XM_021057012.1">
    <property type="protein sequence ID" value="XP_020912671.1"/>
    <property type="gene ID" value="LOC110250415"/>
</dbReference>
<dbReference type="Gene3D" id="2.120.10.80">
    <property type="entry name" value="Kelch-type beta propeller"/>
    <property type="match status" value="2"/>
</dbReference>
<keyword evidence="7" id="KW-0677">Repeat</keyword>
<dbReference type="Pfam" id="PF24972">
    <property type="entry name" value="GBD_ATRN"/>
    <property type="match status" value="1"/>
</dbReference>
<evidence type="ECO:0000256" key="10">
    <source>
        <dbReference type="ARBA" id="ARBA00023157"/>
    </source>
</evidence>
<comment type="caution">
    <text evidence="13">Lacks conserved residue(s) required for the propagation of feature annotation.</text>
</comment>
<dbReference type="Pfam" id="PF01437">
    <property type="entry name" value="PSI"/>
    <property type="match status" value="1"/>
</dbReference>
<accession>A0A913Y073</accession>
<feature type="transmembrane region" description="Helical" evidence="15">
    <location>
        <begin position="1003"/>
        <end position="1027"/>
    </location>
</feature>
<dbReference type="CDD" id="cd00055">
    <property type="entry name" value="EGF_Lam"/>
    <property type="match status" value="2"/>
</dbReference>
<dbReference type="SUPFAM" id="SSF117281">
    <property type="entry name" value="Kelch motif"/>
    <property type="match status" value="1"/>
</dbReference>
<dbReference type="PANTHER" id="PTHR46376:SF2">
    <property type="entry name" value="DISTRACTED, ISOFORM B"/>
    <property type="match status" value="1"/>
</dbReference>
<evidence type="ECO:0000313" key="21">
    <source>
        <dbReference type="Proteomes" id="UP000887567"/>
    </source>
</evidence>
<evidence type="ECO:0000256" key="7">
    <source>
        <dbReference type="ARBA" id="ARBA00022737"/>
    </source>
</evidence>
<keyword evidence="11" id="KW-0325">Glycoprotein</keyword>
<protein>
    <recommendedName>
        <fullName evidence="22">Attractin</fullName>
    </recommendedName>
</protein>
<comment type="subcellular location">
    <subcellularLocation>
        <location evidence="1">Membrane</location>
        <topology evidence="1">Single-pass membrane protein</topology>
    </subcellularLocation>
</comment>
<evidence type="ECO:0000256" key="13">
    <source>
        <dbReference type="PROSITE-ProRule" id="PRU00076"/>
    </source>
</evidence>
<dbReference type="Pfam" id="PF00431">
    <property type="entry name" value="CUB"/>
    <property type="match status" value="1"/>
</dbReference>
<dbReference type="PROSITE" id="PS50027">
    <property type="entry name" value="EGF_LAM_2"/>
    <property type="match status" value="2"/>
</dbReference>
<evidence type="ECO:0000256" key="15">
    <source>
        <dbReference type="SAM" id="Phobius"/>
    </source>
</evidence>
<evidence type="ECO:0000256" key="2">
    <source>
        <dbReference type="ARBA" id="ARBA00006373"/>
    </source>
</evidence>
<dbReference type="SUPFAM" id="SSF57196">
    <property type="entry name" value="EGF/Laminin"/>
    <property type="match status" value="1"/>
</dbReference>
<dbReference type="InterPro" id="IPR002049">
    <property type="entry name" value="LE_dom"/>
</dbReference>
<reference evidence="20" key="1">
    <citation type="submission" date="2022-11" db="UniProtKB">
        <authorList>
            <consortium name="EnsemblMetazoa"/>
        </authorList>
    </citation>
    <scope>IDENTIFICATION</scope>
</reference>
<evidence type="ECO:0000256" key="9">
    <source>
        <dbReference type="ARBA" id="ARBA00023136"/>
    </source>
</evidence>
<dbReference type="PROSITE" id="PS50026">
    <property type="entry name" value="EGF_3"/>
    <property type="match status" value="1"/>
</dbReference>
<sequence length="1147" mass="127394">MTMSYISFILTLSLVVNTVVLIHGGFYKVSECDSPDCPACEPGYWGQNCKFCRLRLTSDKGIITDGDKNYEQSSKCTWLIETSRSNSSIELVFDQFATECAWDHLYVYAGNSIHAPLLGTLSGLLRDTNIKAVAKDPIRHLTIKSNQAFLYFFSDANYILTGFNIKYRVKSDCSIKCNNHGQCGDQGNCICDEGWAGSSCNISTCPVSCVSGTCDTVTRQCQGCNSGYTGPSCNVTLGQGFWAHIPANNQENIIGRASHGAGLIDEWLWVYGGYSLNTAPFDDLIRYHLPSNAWEVVEPLSVPVPSRRYGHSLIVYNGSLIIYGGTINGKVINQLWSFDTISRQWTLLLPDRGSDDPIAVSGHTATLVDNKMFVIFGYGPQEGYTQKVQEFDLVSRQWKFHSVNALIVLATFGHSSSYDPTTGRIYVFGGYRKITKQEISNELSFYLPSQNKWGVLLSSGYRRFLHSSVMMGDMLIVFGGNAHNDTANKSEKKAKCFTIDTFMYNTRCNVWSKISTEPLTSLNGRYGHTAVQANGTMYIFGGFQGTMLNDMLTYTPGDCSAYTNKTSCFQASSSYGCARDVKKDSCIGPLDIPSHNPATIERVNCPASSNRCSTFDNCDRCLTSVFNCKWCRNVCKESSNHCDDKLVVSDLKKCPTIPPGSCSISGCASHTQCSNYSSCEGCVGNKDCIWCESQKQCVGLHAYILSFPYGQCHEWTKDKCTDVRCEDRMTCNDCHTLPGCGWCDDGSGTGLGKCTGGGDDGPFIPASNSSVITSDKCLPKDGKKRWFFIECPVCQCNGHSTCDEYDKCIACKDNTNGSHCQTCAKGYHGNPKNGGKCETCQCNEHGNVCNSESGVCDCQTKGVTGANCELCDDRKYYYGNSTNGGFCYYNLTSGYMFTFNVTGYTGVSFFNIPKRDDRNVQFSVKVIGDGAMMNMTYKYKSGPELALFNEKYLGNGVKYENSFKHDDFSFATSDRLTFFVYVYNVNGNCMIEISFSQISPFKLLQFFLTFFGCFFSILVVTFIAWKIRIRYNLHVMRRQRIVEMHKMAKRPSSTLKLSFEKHNDTYITKSFCNHVTIQPFAGSNAAVGTFVLRLPSLPNGFTPIGQSGMCFGSVLIDHRNHSSNAAHRCYTFQKPSDKRSRRTTQCI</sequence>
<evidence type="ECO:0000313" key="20">
    <source>
        <dbReference type="EnsemblMetazoa" id="XP_020912671.1"/>
    </source>
</evidence>
<keyword evidence="3" id="KW-0880">Kelch repeat</keyword>
<dbReference type="Pfam" id="PF24973">
    <property type="entry name" value="EGF_LMN_ATRN"/>
    <property type="match status" value="1"/>
</dbReference>
<dbReference type="SMART" id="SM00423">
    <property type="entry name" value="PSI"/>
    <property type="match status" value="4"/>
</dbReference>
<dbReference type="SMART" id="SM00181">
    <property type="entry name" value="EGF"/>
    <property type="match status" value="3"/>
</dbReference>
<keyword evidence="5 15" id="KW-0812">Transmembrane</keyword>
<dbReference type="Proteomes" id="UP000887567">
    <property type="component" value="Unplaced"/>
</dbReference>
<feature type="domain" description="CUB" evidence="17">
    <location>
        <begin position="52"/>
        <end position="170"/>
    </location>
</feature>
<dbReference type="GO" id="GO:0005794">
    <property type="term" value="C:Golgi apparatus"/>
    <property type="evidence" value="ECO:0007669"/>
    <property type="project" value="TreeGrafter"/>
</dbReference>
<evidence type="ECO:0000256" key="3">
    <source>
        <dbReference type="ARBA" id="ARBA00022441"/>
    </source>
</evidence>
<dbReference type="PROSITE" id="PS01180">
    <property type="entry name" value="CUB"/>
    <property type="match status" value="1"/>
</dbReference>
<dbReference type="SMART" id="SM00042">
    <property type="entry name" value="CUB"/>
    <property type="match status" value="1"/>
</dbReference>
<dbReference type="CDD" id="cd00041">
    <property type="entry name" value="CUB"/>
    <property type="match status" value="1"/>
</dbReference>
<dbReference type="PROSITE" id="PS01248">
    <property type="entry name" value="EGF_LAM_1"/>
    <property type="match status" value="1"/>
</dbReference>
<dbReference type="InterPro" id="IPR000859">
    <property type="entry name" value="CUB_dom"/>
</dbReference>
<feature type="disulfide bond" evidence="14">
    <location>
        <begin position="823"/>
        <end position="837"/>
    </location>
</feature>
<feature type="signal peptide" evidence="16">
    <location>
        <begin position="1"/>
        <end position="18"/>
    </location>
</feature>
<name>A0A913Y073_EXADI</name>
<feature type="domain" description="EGF-like" evidence="18">
    <location>
        <begin position="169"/>
        <end position="201"/>
    </location>
</feature>
<dbReference type="Gene3D" id="2.10.25.10">
    <property type="entry name" value="Laminin"/>
    <property type="match status" value="2"/>
</dbReference>
<feature type="chain" id="PRO_5037714095" description="Attractin" evidence="16">
    <location>
        <begin position="19"/>
        <end position="1147"/>
    </location>
</feature>
<dbReference type="InterPro" id="IPR035914">
    <property type="entry name" value="Sperma_CUB_dom_sf"/>
</dbReference>
<dbReference type="Gene3D" id="2.60.120.290">
    <property type="entry name" value="Spermadhesin, CUB domain"/>
    <property type="match status" value="1"/>
</dbReference>
<comment type="similarity">
    <text evidence="2">Belongs to the EGF domain peptide family.</text>
</comment>
<dbReference type="GeneID" id="110250415"/>
<dbReference type="PROSITE" id="PS01186">
    <property type="entry name" value="EGF_2"/>
    <property type="match status" value="1"/>
</dbReference>
<dbReference type="InterPro" id="IPR056863">
    <property type="entry name" value="LMN_ATRN_NET-like_EGF"/>
</dbReference>
<dbReference type="InterPro" id="IPR002165">
    <property type="entry name" value="Plexin_repeat"/>
</dbReference>
<dbReference type="InterPro" id="IPR000742">
    <property type="entry name" value="EGF"/>
</dbReference>
<proteinExistence type="inferred from homology"/>
<dbReference type="Pfam" id="PF00053">
    <property type="entry name" value="EGF_laminin"/>
    <property type="match status" value="1"/>
</dbReference>
<dbReference type="PANTHER" id="PTHR46376">
    <property type="entry name" value="LEUCINE-ZIPPER-LIKE TRANSCRIPTIONAL REGULATOR 1"/>
    <property type="match status" value="1"/>
</dbReference>
<evidence type="ECO:0000259" key="18">
    <source>
        <dbReference type="PROSITE" id="PS50026"/>
    </source>
</evidence>
<dbReference type="InterPro" id="IPR015915">
    <property type="entry name" value="Kelch-typ_b-propeller"/>
</dbReference>
<evidence type="ECO:0000256" key="5">
    <source>
        <dbReference type="ARBA" id="ARBA00022692"/>
    </source>
</evidence>
<dbReference type="Pfam" id="PF24981">
    <property type="entry name" value="Beta-prop_ATRN-LZTR1"/>
    <property type="match status" value="1"/>
</dbReference>
<dbReference type="SMART" id="SM00612">
    <property type="entry name" value="Kelch"/>
    <property type="match status" value="3"/>
</dbReference>
<dbReference type="OMA" id="MNGCPSD"/>
<feature type="disulfide bond" evidence="13">
    <location>
        <begin position="191"/>
        <end position="200"/>
    </location>
</feature>
<dbReference type="KEGG" id="epa:110250415"/>
<evidence type="ECO:0000259" key="19">
    <source>
        <dbReference type="PROSITE" id="PS50027"/>
    </source>
</evidence>
<evidence type="ECO:0000256" key="6">
    <source>
        <dbReference type="ARBA" id="ARBA00022729"/>
    </source>
</evidence>
<evidence type="ECO:0008006" key="22">
    <source>
        <dbReference type="Google" id="ProtNLM"/>
    </source>
</evidence>
<keyword evidence="10 13" id="KW-1015">Disulfide bond</keyword>
<evidence type="ECO:0000256" key="16">
    <source>
        <dbReference type="SAM" id="SignalP"/>
    </source>
</evidence>
<dbReference type="PROSITE" id="PS00022">
    <property type="entry name" value="EGF_1"/>
    <property type="match status" value="1"/>
</dbReference>
<feature type="domain" description="Laminin EGF-like" evidence="19">
    <location>
        <begin position="794"/>
        <end position="839"/>
    </location>
</feature>
<evidence type="ECO:0000259" key="17">
    <source>
        <dbReference type="PROSITE" id="PS01180"/>
    </source>
</evidence>
<dbReference type="SUPFAM" id="SSF49854">
    <property type="entry name" value="Spermadhesin, CUB domain"/>
    <property type="match status" value="1"/>
</dbReference>
<feature type="domain" description="Laminin EGF-like" evidence="19">
    <location>
        <begin position="840"/>
        <end position="889"/>
    </location>
</feature>
<dbReference type="InterPro" id="IPR006652">
    <property type="entry name" value="Kelch_1"/>
</dbReference>
<evidence type="ECO:0000256" key="8">
    <source>
        <dbReference type="ARBA" id="ARBA00022989"/>
    </source>
</evidence>
<keyword evidence="8 15" id="KW-1133">Transmembrane helix</keyword>
<dbReference type="InterPro" id="IPR016201">
    <property type="entry name" value="PSI"/>
</dbReference>
<evidence type="ECO:0000256" key="11">
    <source>
        <dbReference type="ARBA" id="ARBA00023180"/>
    </source>
</evidence>
<organism evidence="20 21">
    <name type="scientific">Exaiptasia diaphana</name>
    <name type="common">Tropical sea anemone</name>
    <name type="synonym">Aiptasia pulchella</name>
    <dbReference type="NCBI Taxonomy" id="2652724"/>
    <lineage>
        <taxon>Eukaryota</taxon>
        <taxon>Metazoa</taxon>
        <taxon>Cnidaria</taxon>
        <taxon>Anthozoa</taxon>
        <taxon>Hexacorallia</taxon>
        <taxon>Actiniaria</taxon>
        <taxon>Aiptasiidae</taxon>
        <taxon>Exaiptasia</taxon>
    </lineage>
</organism>
<dbReference type="SMART" id="SM00180">
    <property type="entry name" value="EGF_Lam"/>
    <property type="match status" value="3"/>
</dbReference>
<evidence type="ECO:0000256" key="14">
    <source>
        <dbReference type="PROSITE-ProRule" id="PRU00460"/>
    </source>
</evidence>
<dbReference type="OrthoDB" id="9998912at2759"/>
<evidence type="ECO:0000256" key="1">
    <source>
        <dbReference type="ARBA" id="ARBA00004167"/>
    </source>
</evidence>
<dbReference type="InterPro" id="IPR051568">
    <property type="entry name" value="LZTR1/Attractin"/>
</dbReference>
<evidence type="ECO:0000256" key="4">
    <source>
        <dbReference type="ARBA" id="ARBA00022536"/>
    </source>
</evidence>
<keyword evidence="12 14" id="KW-0424">Laminin EGF-like domain</keyword>
<dbReference type="GO" id="GO:0016020">
    <property type="term" value="C:membrane"/>
    <property type="evidence" value="ECO:0007669"/>
    <property type="project" value="UniProtKB-SubCell"/>
</dbReference>
<feature type="disulfide bond" evidence="13">
    <location>
        <begin position="173"/>
        <end position="183"/>
    </location>
</feature>
<keyword evidence="4 13" id="KW-0245">EGF-like domain</keyword>
<evidence type="ECO:0000256" key="12">
    <source>
        <dbReference type="ARBA" id="ARBA00023292"/>
    </source>
</evidence>
<feature type="disulfide bond" evidence="14">
    <location>
        <begin position="811"/>
        <end position="820"/>
    </location>
</feature>
<dbReference type="InterPro" id="IPR056737">
    <property type="entry name" value="Beta-prop_ATRN-MKLN-like"/>
</dbReference>
<dbReference type="RefSeq" id="XP_020912671.1">
    <property type="nucleotide sequence ID" value="XM_021057012.1"/>
</dbReference>
<dbReference type="InterPro" id="IPR056732">
    <property type="entry name" value="GBD_ATRN"/>
</dbReference>
<keyword evidence="6 16" id="KW-0732">Signal</keyword>
<dbReference type="AlphaFoldDB" id="A0A913Y073"/>